<feature type="transmembrane region" description="Helical" evidence="1">
    <location>
        <begin position="158"/>
        <end position="176"/>
    </location>
</feature>
<proteinExistence type="predicted"/>
<name>A0A7S3K4D7_9STRA</name>
<protein>
    <recommendedName>
        <fullName evidence="4">Phosphatidic acid phosphatase type 2/haloperoxidase domain-containing protein</fullName>
    </recommendedName>
</protein>
<feature type="transmembrane region" description="Helical" evidence="1">
    <location>
        <begin position="93"/>
        <end position="113"/>
    </location>
</feature>
<feature type="transmembrane region" description="Helical" evidence="1">
    <location>
        <begin position="54"/>
        <end position="72"/>
    </location>
</feature>
<evidence type="ECO:0008006" key="4">
    <source>
        <dbReference type="Google" id="ProtNLM"/>
    </source>
</evidence>
<sequence length="225" mass="24025">MKIALLLVIVSPVIGIGRLPAALAVISPRSTKRRTVPCAIAIPSGGAALEQRPTVASVWGVAGVVAMLMNAVKRVLPVALEPFRTGSPLGAKMWCTYAAFAAVMGYVEGYKSFHKKFSPLVAARSMTLQKPHPFTYTLFAPFYAMGLFHATPKRRATSWGFLIGVFALVKIVKQFSYPWRSIVDGGVVVGLTIGSASIIWHYAREINGIPAPADPSLPAVSSSSL</sequence>
<evidence type="ECO:0000256" key="2">
    <source>
        <dbReference type="SAM" id="SignalP"/>
    </source>
</evidence>
<evidence type="ECO:0000313" key="3">
    <source>
        <dbReference type="EMBL" id="CAE0374564.1"/>
    </source>
</evidence>
<keyword evidence="2" id="KW-0732">Signal</keyword>
<keyword evidence="1" id="KW-0472">Membrane</keyword>
<keyword evidence="1" id="KW-0812">Transmembrane</keyword>
<organism evidence="3">
    <name type="scientific">Aureoumbra lagunensis</name>
    <dbReference type="NCBI Taxonomy" id="44058"/>
    <lineage>
        <taxon>Eukaryota</taxon>
        <taxon>Sar</taxon>
        <taxon>Stramenopiles</taxon>
        <taxon>Ochrophyta</taxon>
        <taxon>Pelagophyceae</taxon>
        <taxon>Pelagomonadales</taxon>
        <taxon>Aureoumbra</taxon>
    </lineage>
</organism>
<dbReference type="AlphaFoldDB" id="A0A7S3K4D7"/>
<feature type="transmembrane region" description="Helical" evidence="1">
    <location>
        <begin position="133"/>
        <end position="151"/>
    </location>
</feature>
<keyword evidence="1" id="KW-1133">Transmembrane helix</keyword>
<feature type="chain" id="PRO_5031003158" description="Phosphatidic acid phosphatase type 2/haloperoxidase domain-containing protein" evidence="2">
    <location>
        <begin position="16"/>
        <end position="225"/>
    </location>
</feature>
<accession>A0A7S3K4D7</accession>
<feature type="transmembrane region" description="Helical" evidence="1">
    <location>
        <begin position="182"/>
        <end position="203"/>
    </location>
</feature>
<evidence type="ECO:0000256" key="1">
    <source>
        <dbReference type="SAM" id="Phobius"/>
    </source>
</evidence>
<feature type="signal peptide" evidence="2">
    <location>
        <begin position="1"/>
        <end position="15"/>
    </location>
</feature>
<gene>
    <name evidence="3" type="ORF">ALAG00032_LOCUS15367</name>
</gene>
<dbReference type="EMBL" id="HBIJ01023319">
    <property type="protein sequence ID" value="CAE0374564.1"/>
    <property type="molecule type" value="Transcribed_RNA"/>
</dbReference>
<reference evidence="3" key="1">
    <citation type="submission" date="2021-01" db="EMBL/GenBank/DDBJ databases">
        <authorList>
            <person name="Corre E."/>
            <person name="Pelletier E."/>
            <person name="Niang G."/>
            <person name="Scheremetjew M."/>
            <person name="Finn R."/>
            <person name="Kale V."/>
            <person name="Holt S."/>
            <person name="Cochrane G."/>
            <person name="Meng A."/>
            <person name="Brown T."/>
            <person name="Cohen L."/>
        </authorList>
    </citation>
    <scope>NUCLEOTIDE SEQUENCE</scope>
    <source>
        <strain evidence="3">CCMP1510</strain>
    </source>
</reference>